<dbReference type="InterPro" id="IPR023171">
    <property type="entry name" value="Na/H_antiporter_dom_sf"/>
</dbReference>
<keyword evidence="6 11" id="KW-1133">Transmembrane helix</keyword>
<feature type="transmembrane region" description="Helical" evidence="11">
    <location>
        <begin position="120"/>
        <end position="140"/>
    </location>
</feature>
<keyword evidence="10 11" id="KW-0739">Sodium transport</keyword>
<keyword evidence="4 11" id="KW-1003">Cell membrane</keyword>
<protein>
    <recommendedName>
        <fullName evidence="11">Na(+)/H(+) antiporter NhaA</fullName>
    </recommendedName>
    <alternativeName>
        <fullName evidence="11">Sodium/proton antiporter NhaA</fullName>
    </alternativeName>
</protein>
<keyword evidence="9 11" id="KW-0472">Membrane</keyword>
<comment type="subcellular location">
    <subcellularLocation>
        <location evidence="1">Cell inner membrane</location>
        <topology evidence="1">Multi-pass membrane protein</topology>
    </subcellularLocation>
    <subcellularLocation>
        <location evidence="11">Cell membrane</location>
        <topology evidence="11">Multi-pass membrane protein</topology>
    </subcellularLocation>
</comment>
<dbReference type="GO" id="GO:0006885">
    <property type="term" value="P:regulation of pH"/>
    <property type="evidence" value="ECO:0007669"/>
    <property type="project" value="UniProtKB-UniRule"/>
</dbReference>
<feature type="transmembrane region" description="Helical" evidence="11">
    <location>
        <begin position="88"/>
        <end position="108"/>
    </location>
</feature>
<dbReference type="Pfam" id="PF06965">
    <property type="entry name" value="Na_H_antiport_1"/>
    <property type="match status" value="1"/>
</dbReference>
<dbReference type="PANTHER" id="PTHR30341">
    <property type="entry name" value="SODIUM ION/PROTON ANTIPORTER NHAA-RELATED"/>
    <property type="match status" value="1"/>
</dbReference>
<feature type="transmembrane region" description="Helical" evidence="11">
    <location>
        <begin position="52"/>
        <end position="76"/>
    </location>
</feature>
<feature type="transmembrane region" description="Helical" evidence="11">
    <location>
        <begin position="201"/>
        <end position="217"/>
    </location>
</feature>
<gene>
    <name evidence="11 12" type="primary">nhaA</name>
    <name evidence="12" type="ORF">FVP60_03375</name>
</gene>
<keyword evidence="8 11" id="KW-0406">Ion transport</keyword>
<dbReference type="Proteomes" id="UP000321196">
    <property type="component" value="Unassembled WGS sequence"/>
</dbReference>
<feature type="transmembrane region" description="Helical" evidence="11">
    <location>
        <begin position="223"/>
        <end position="239"/>
    </location>
</feature>
<evidence type="ECO:0000256" key="1">
    <source>
        <dbReference type="ARBA" id="ARBA00004429"/>
    </source>
</evidence>
<dbReference type="OrthoDB" id="9808135at2"/>
<keyword evidence="3 11" id="KW-0050">Antiport</keyword>
<evidence type="ECO:0000256" key="3">
    <source>
        <dbReference type="ARBA" id="ARBA00022449"/>
    </source>
</evidence>
<dbReference type="HAMAP" id="MF_01844">
    <property type="entry name" value="NhaA"/>
    <property type="match status" value="1"/>
</dbReference>
<dbReference type="GO" id="GO:0005886">
    <property type="term" value="C:plasma membrane"/>
    <property type="evidence" value="ECO:0007669"/>
    <property type="project" value="UniProtKB-SubCell"/>
</dbReference>
<dbReference type="AlphaFoldDB" id="A0A5C8HPU9"/>
<comment type="caution">
    <text evidence="12">The sequence shown here is derived from an EMBL/GenBank/DDBJ whole genome shotgun (WGS) entry which is preliminary data.</text>
</comment>
<evidence type="ECO:0000256" key="7">
    <source>
        <dbReference type="ARBA" id="ARBA00023053"/>
    </source>
</evidence>
<feature type="transmembrane region" description="Helical" evidence="11">
    <location>
        <begin position="281"/>
        <end position="303"/>
    </location>
</feature>
<dbReference type="InterPro" id="IPR004670">
    <property type="entry name" value="NhaA"/>
</dbReference>
<accession>A0A5C8HPU9</accession>
<dbReference type="GO" id="GO:0015385">
    <property type="term" value="F:sodium:proton antiporter activity"/>
    <property type="evidence" value="ECO:0007669"/>
    <property type="project" value="UniProtKB-UniRule"/>
</dbReference>
<dbReference type="NCBIfam" id="TIGR00773">
    <property type="entry name" value="NhaA"/>
    <property type="match status" value="1"/>
</dbReference>
<keyword evidence="7 11" id="KW-0915">Sodium</keyword>
<evidence type="ECO:0000256" key="11">
    <source>
        <dbReference type="HAMAP-Rule" id="MF_01844"/>
    </source>
</evidence>
<evidence type="ECO:0000256" key="8">
    <source>
        <dbReference type="ARBA" id="ARBA00023065"/>
    </source>
</evidence>
<feature type="transmembrane region" description="Helical" evidence="11">
    <location>
        <begin position="173"/>
        <end position="189"/>
    </location>
</feature>
<proteinExistence type="inferred from homology"/>
<evidence type="ECO:0000256" key="2">
    <source>
        <dbReference type="ARBA" id="ARBA00022448"/>
    </source>
</evidence>
<feature type="transmembrane region" description="Helical" evidence="11">
    <location>
        <begin position="251"/>
        <end position="269"/>
    </location>
</feature>
<evidence type="ECO:0000313" key="12">
    <source>
        <dbReference type="EMBL" id="TXK06025.1"/>
    </source>
</evidence>
<evidence type="ECO:0000256" key="6">
    <source>
        <dbReference type="ARBA" id="ARBA00022989"/>
    </source>
</evidence>
<dbReference type="PANTHER" id="PTHR30341:SF0">
    <property type="entry name" value="NA(+)_H(+) ANTIPORTER NHAA"/>
    <property type="match status" value="1"/>
</dbReference>
<organism evidence="12 13">
    <name type="scientific">Microbacterium mitrae</name>
    <dbReference type="NCBI Taxonomy" id="664640"/>
    <lineage>
        <taxon>Bacteria</taxon>
        <taxon>Bacillati</taxon>
        <taxon>Actinomycetota</taxon>
        <taxon>Actinomycetes</taxon>
        <taxon>Micrococcales</taxon>
        <taxon>Microbacteriaceae</taxon>
        <taxon>Microbacterium</taxon>
    </lineage>
</organism>
<name>A0A5C8HPU9_9MICO</name>
<dbReference type="RefSeq" id="WP_147824835.1">
    <property type="nucleotide sequence ID" value="NZ_BAAARG010000001.1"/>
</dbReference>
<reference evidence="12 13" key="1">
    <citation type="submission" date="2019-08" db="EMBL/GenBank/DDBJ databases">
        <authorList>
            <person name="Dong K."/>
        </authorList>
    </citation>
    <scope>NUCLEOTIDE SEQUENCE [LARGE SCALE GENOMIC DNA]</scope>
    <source>
        <strain evidence="12 13">M4-8</strain>
    </source>
</reference>
<comment type="similarity">
    <text evidence="11">Belongs to the NhaA Na(+)/H(+) (TC 2.A.33) antiporter family.</text>
</comment>
<dbReference type="Gene3D" id="1.20.1530.10">
    <property type="entry name" value="Na+/H+ antiporter like domain"/>
    <property type="match status" value="1"/>
</dbReference>
<feature type="transmembrane region" description="Helical" evidence="11">
    <location>
        <begin position="315"/>
        <end position="337"/>
    </location>
</feature>
<comment type="function">
    <text evidence="11">Na(+)/H(+) antiporter that extrudes sodium in exchange for external protons.</text>
</comment>
<evidence type="ECO:0000256" key="9">
    <source>
        <dbReference type="ARBA" id="ARBA00023136"/>
    </source>
</evidence>
<feature type="transmembrane region" description="Helical" evidence="11">
    <location>
        <begin position="352"/>
        <end position="373"/>
    </location>
</feature>
<keyword evidence="2 11" id="KW-0813">Transport</keyword>
<keyword evidence="5 11" id="KW-0812">Transmembrane</keyword>
<evidence type="ECO:0000256" key="4">
    <source>
        <dbReference type="ARBA" id="ARBA00022475"/>
    </source>
</evidence>
<dbReference type="EMBL" id="VRSW01000001">
    <property type="protein sequence ID" value="TXK06025.1"/>
    <property type="molecule type" value="Genomic_DNA"/>
</dbReference>
<comment type="catalytic activity">
    <reaction evidence="11">
        <text>Na(+)(in) + 2 H(+)(out) = Na(+)(out) + 2 H(+)(in)</text>
        <dbReference type="Rhea" id="RHEA:29251"/>
        <dbReference type="ChEBI" id="CHEBI:15378"/>
        <dbReference type="ChEBI" id="CHEBI:29101"/>
    </reaction>
</comment>
<keyword evidence="13" id="KW-1185">Reference proteome</keyword>
<evidence type="ECO:0000313" key="13">
    <source>
        <dbReference type="Proteomes" id="UP000321196"/>
    </source>
</evidence>
<evidence type="ECO:0000256" key="10">
    <source>
        <dbReference type="ARBA" id="ARBA00023201"/>
    </source>
</evidence>
<evidence type="ECO:0000256" key="5">
    <source>
        <dbReference type="ARBA" id="ARBA00022692"/>
    </source>
</evidence>
<feature type="transmembrane region" description="Helical" evidence="11">
    <location>
        <begin position="147"/>
        <end position="167"/>
    </location>
</feature>
<sequence>MSLLRSARFPAVMLLIAAAVGLILANSPLGPGLAELKSTHLAIEGTPFDLSIAHWISDGLLAIFFFVAAIELRYELTKGALREPRKAMVPAIAAAGGVIVPILVYLAFTNGTPSATGWPIPTATDIAFALGVLAVFGRGLPGNVRAFLLALAILDDIVGIIFIAVLFTTGLNPVWLAVAAGLVLVFFVLSRVQPRTTTDAALRQAALLIIGIATWAAVYQSGVHATIAGVALGFAMAPRKADRLRHRLEPWVNALVLPIFAFSSAAVMVPSVSMSELSPAFWGILVALPVGKIIGIALAGYIAQKALGTQSDSHLPIGDLIAAGALGGIGFTVSLLLGELAFKGNAEVGAEVTLAVLAGSIISMILSAILVTLRARSYRKAAAVDAT</sequence>